<dbReference type="KEGG" id="gma:AciX8_1480"/>
<dbReference type="RefSeq" id="WP_014264701.1">
    <property type="nucleotide sequence ID" value="NC_016631.1"/>
</dbReference>
<evidence type="ECO:0008006" key="3">
    <source>
        <dbReference type="Google" id="ProtNLM"/>
    </source>
</evidence>
<dbReference type="InterPro" id="IPR039498">
    <property type="entry name" value="NTP_transf_5"/>
</dbReference>
<dbReference type="OrthoDB" id="9773927at2"/>
<proteinExistence type="predicted"/>
<gene>
    <name evidence="1" type="ordered locus">AciX8_1480</name>
</gene>
<dbReference type="STRING" id="682795.AciX8_1480"/>
<sequence length="404" mass="46174">MYSRKPIHENSIHAPLAQAVYQGIEGSEGNLVVQAARVYLAGGDDGGLQTALAQPLHWEAIERIADRHAIKPLVIYVLNQYGAEKIPREVRDRFQQQWLLAARNNLIQMQEWLRLLQAFDAAGLPVISLKGPSLALLAYRNAALREFTDLDLLVSPEDVPVASELLVREGYRLQSPADRSTLLGSRNRQMDFINDDRGTVIDLHWSPLHTMFPFQLPVRELFQSARVEHREGVSFLTLSPEHLLLYLCAHGTKHCWLNLRDLCDVACSVSTQTLDWEQCMAWAKSANCDLVLKHALLLAQQVLGLKLPSQVQQHCEEEVEAQTLAKTASAFLFRKGNDIGYRETLHYHLAFVKSWRAQSSFLFERLFIPAEPDWQQVRLPQPLHFLYYIVRPIRLLLERFSRTS</sequence>
<dbReference type="AlphaFoldDB" id="G8P0X5"/>
<reference evidence="1 2" key="1">
    <citation type="submission" date="2011-11" db="EMBL/GenBank/DDBJ databases">
        <title>Complete sequence of Granulicella mallensis MP5ACTX8.</title>
        <authorList>
            <consortium name="US DOE Joint Genome Institute"/>
            <person name="Lucas S."/>
            <person name="Copeland A."/>
            <person name="Lapidus A."/>
            <person name="Cheng J.-F."/>
            <person name="Goodwin L."/>
            <person name="Pitluck S."/>
            <person name="Peters L."/>
            <person name="Lu M."/>
            <person name="Detter J.C."/>
            <person name="Han C."/>
            <person name="Tapia R."/>
            <person name="Land M."/>
            <person name="Hauser L."/>
            <person name="Kyrpides N."/>
            <person name="Ivanova N."/>
            <person name="Mikhailova N."/>
            <person name="Pagani I."/>
            <person name="Rawat S."/>
            <person name="Mannisto M."/>
            <person name="Haggblom M."/>
            <person name="Woyke T."/>
        </authorList>
    </citation>
    <scope>NUCLEOTIDE SEQUENCE [LARGE SCALE GENOMIC DNA]</scope>
    <source>
        <strain evidence="2">ATCC BAA-1857 / DSM 23137 / MP5ACTX8</strain>
    </source>
</reference>
<dbReference type="eggNOG" id="COG1216">
    <property type="taxonomic scope" value="Bacteria"/>
</dbReference>
<evidence type="ECO:0000313" key="2">
    <source>
        <dbReference type="Proteomes" id="UP000007113"/>
    </source>
</evidence>
<evidence type="ECO:0000313" key="1">
    <source>
        <dbReference type="EMBL" id="AEU35822.1"/>
    </source>
</evidence>
<organism evidence="1 2">
    <name type="scientific">Granulicella mallensis (strain ATCC BAA-1857 / DSM 23137 / MP5ACTX8)</name>
    <dbReference type="NCBI Taxonomy" id="682795"/>
    <lineage>
        <taxon>Bacteria</taxon>
        <taxon>Pseudomonadati</taxon>
        <taxon>Acidobacteriota</taxon>
        <taxon>Terriglobia</taxon>
        <taxon>Terriglobales</taxon>
        <taxon>Acidobacteriaceae</taxon>
        <taxon>Granulicella</taxon>
    </lineage>
</organism>
<dbReference type="HOGENOM" id="CLU_036186_0_0_0"/>
<dbReference type="EMBL" id="CP003130">
    <property type="protein sequence ID" value="AEU35822.1"/>
    <property type="molecule type" value="Genomic_DNA"/>
</dbReference>
<dbReference type="Pfam" id="PF14907">
    <property type="entry name" value="NTP_transf_5"/>
    <property type="match status" value="1"/>
</dbReference>
<dbReference type="Proteomes" id="UP000007113">
    <property type="component" value="Chromosome"/>
</dbReference>
<name>G8P0X5_GRAMM</name>
<protein>
    <recommendedName>
        <fullName evidence="3">Nucleotidyltransferase family protein</fullName>
    </recommendedName>
</protein>
<keyword evidence="2" id="KW-1185">Reference proteome</keyword>
<dbReference type="Gene3D" id="3.30.460.40">
    <property type="match status" value="1"/>
</dbReference>
<accession>G8P0X5</accession>